<protein>
    <submittedName>
        <fullName evidence="2">Uncharacterized protein</fullName>
    </submittedName>
</protein>
<name>A0A108U959_9GAMM</name>
<dbReference type="RefSeq" id="WP_036102421.1">
    <property type="nucleotide sequence ID" value="NZ_JAJA02000001.1"/>
</dbReference>
<dbReference type="AlphaFoldDB" id="A0A108U959"/>
<evidence type="ECO:0000313" key="3">
    <source>
        <dbReference type="Proteomes" id="UP000023435"/>
    </source>
</evidence>
<feature type="transmembrane region" description="Helical" evidence="1">
    <location>
        <begin position="59"/>
        <end position="79"/>
    </location>
</feature>
<gene>
    <name evidence="2" type="ORF">AZ78_2389</name>
</gene>
<keyword evidence="1" id="KW-0472">Membrane</keyword>
<dbReference type="OrthoDB" id="7068551at2"/>
<keyword evidence="3" id="KW-1185">Reference proteome</keyword>
<evidence type="ECO:0000256" key="1">
    <source>
        <dbReference type="SAM" id="Phobius"/>
    </source>
</evidence>
<dbReference type="Proteomes" id="UP000023435">
    <property type="component" value="Unassembled WGS sequence"/>
</dbReference>
<accession>A0A108U959</accession>
<keyword evidence="1" id="KW-0812">Transmembrane</keyword>
<feature type="transmembrane region" description="Helical" evidence="1">
    <location>
        <begin position="33"/>
        <end position="53"/>
    </location>
</feature>
<dbReference type="EMBL" id="JAJA02000001">
    <property type="protein sequence ID" value="KWS04839.1"/>
    <property type="molecule type" value="Genomic_DNA"/>
</dbReference>
<sequence>MADTPTMRATYDPRIVRAWQQALAAHPPLFRKAASVAAVVAVAGLGLSCVPALHGGAIALVLFGSGLAGALLAALLLALDHERHAVDLCCPHCGRNPTGMQRQAATWIDHCVHCMYWLKTPPWIAPPADDATGPPTAPTTKEPPR</sequence>
<reference evidence="2 3" key="1">
    <citation type="journal article" date="2014" name="Genome Announc.">
        <title>Draft Genome Sequence of Lysobacter capsici AZ78, a Bacterium Antagonistic to Plant-Pathogenic Oomycetes.</title>
        <authorList>
            <person name="Puopolo G."/>
            <person name="Sonego P."/>
            <person name="Engelen K."/>
            <person name="Pertot I."/>
        </authorList>
    </citation>
    <scope>NUCLEOTIDE SEQUENCE [LARGE SCALE GENOMIC DNA]</scope>
    <source>
        <strain evidence="2 3">AZ78</strain>
    </source>
</reference>
<keyword evidence="1" id="KW-1133">Transmembrane helix</keyword>
<organism evidence="2 3">
    <name type="scientific">Lysobacter capsici AZ78</name>
    <dbReference type="NCBI Taxonomy" id="1444315"/>
    <lineage>
        <taxon>Bacteria</taxon>
        <taxon>Pseudomonadati</taxon>
        <taxon>Pseudomonadota</taxon>
        <taxon>Gammaproteobacteria</taxon>
        <taxon>Lysobacterales</taxon>
        <taxon>Lysobacteraceae</taxon>
        <taxon>Lysobacter</taxon>
    </lineage>
</organism>
<evidence type="ECO:0000313" key="2">
    <source>
        <dbReference type="EMBL" id="KWS04839.1"/>
    </source>
</evidence>
<comment type="caution">
    <text evidence="2">The sequence shown here is derived from an EMBL/GenBank/DDBJ whole genome shotgun (WGS) entry which is preliminary data.</text>
</comment>
<proteinExistence type="predicted"/>